<dbReference type="InterPro" id="IPR011067">
    <property type="entry name" value="Plasmid_toxin/cell-grow_inhib"/>
</dbReference>
<dbReference type="Gene3D" id="2.30.30.110">
    <property type="match status" value="1"/>
</dbReference>
<dbReference type="PIRSF" id="PIRSF033490">
    <property type="entry name" value="MazF"/>
    <property type="match status" value="1"/>
</dbReference>
<dbReference type="GO" id="GO:0003677">
    <property type="term" value="F:DNA binding"/>
    <property type="evidence" value="ECO:0007669"/>
    <property type="project" value="InterPro"/>
</dbReference>
<dbReference type="GO" id="GO:0006402">
    <property type="term" value="P:mRNA catabolic process"/>
    <property type="evidence" value="ECO:0007669"/>
    <property type="project" value="TreeGrafter"/>
</dbReference>
<evidence type="ECO:0000256" key="2">
    <source>
        <dbReference type="ARBA" id="ARBA00022649"/>
    </source>
</evidence>
<keyword evidence="3" id="KW-0540">Nuclease</keyword>
<comment type="function">
    <text evidence="3">Toxic component of a type II toxin-antitoxin (TA) system.</text>
</comment>
<dbReference type="EC" id="3.1.-.-" evidence="3"/>
<proteinExistence type="inferred from homology"/>
<accession>A0A0R2JJD6</accession>
<evidence type="ECO:0000313" key="4">
    <source>
        <dbReference type="EMBL" id="KRN77362.1"/>
    </source>
</evidence>
<keyword evidence="3" id="KW-0255">Endonuclease</keyword>
<dbReference type="EMBL" id="JQCD01000021">
    <property type="protein sequence ID" value="KRN77362.1"/>
    <property type="molecule type" value="Genomic_DNA"/>
</dbReference>
<dbReference type="SUPFAM" id="SSF50118">
    <property type="entry name" value="Cell growth inhibitor/plasmid maintenance toxic component"/>
    <property type="match status" value="1"/>
</dbReference>
<dbReference type="AlphaFoldDB" id="A0A0R2JJD6"/>
<gene>
    <name evidence="4" type="ORF">IV67_GL001720</name>
</gene>
<dbReference type="STRING" id="1620.IV67_GL001720"/>
<name>A0A0R2JJD6_9LACO</name>
<dbReference type="GO" id="GO:0016075">
    <property type="term" value="P:rRNA catabolic process"/>
    <property type="evidence" value="ECO:0007669"/>
    <property type="project" value="TreeGrafter"/>
</dbReference>
<protein>
    <recommendedName>
        <fullName evidence="3">mRNA interferase</fullName>
        <ecNumber evidence="3">3.1.-.-</ecNumber>
    </recommendedName>
</protein>
<reference evidence="4 5" key="1">
    <citation type="journal article" date="2015" name="Genome Announc.">
        <title>Expanding the biotechnology potential of lactobacilli through comparative genomics of 213 strains and associated genera.</title>
        <authorList>
            <person name="Sun Z."/>
            <person name="Harris H.M."/>
            <person name="McCann A."/>
            <person name="Guo C."/>
            <person name="Argimon S."/>
            <person name="Zhang W."/>
            <person name="Yang X."/>
            <person name="Jeffery I.B."/>
            <person name="Cooney J.C."/>
            <person name="Kagawa T.F."/>
            <person name="Liu W."/>
            <person name="Song Y."/>
            <person name="Salvetti E."/>
            <person name="Wrobel A."/>
            <person name="Rasinkangas P."/>
            <person name="Parkhill J."/>
            <person name="Rea M.C."/>
            <person name="O'Sullivan O."/>
            <person name="Ritari J."/>
            <person name="Douillard F.P."/>
            <person name="Paul Ross R."/>
            <person name="Yang R."/>
            <person name="Briner A.E."/>
            <person name="Felis G.E."/>
            <person name="de Vos W.M."/>
            <person name="Barrangou R."/>
            <person name="Klaenhammer T.R."/>
            <person name="Caufield P.W."/>
            <person name="Cui Y."/>
            <person name="Zhang H."/>
            <person name="O'Toole P.W."/>
        </authorList>
    </citation>
    <scope>NUCLEOTIDE SEQUENCE [LARGE SCALE GENOMIC DNA]</scope>
    <source>
        <strain evidence="4 5">DSM 20014</strain>
    </source>
</reference>
<dbReference type="PANTHER" id="PTHR33988">
    <property type="entry name" value="ENDORIBONUCLEASE MAZF-RELATED"/>
    <property type="match status" value="1"/>
</dbReference>
<dbReference type="GO" id="GO:0004521">
    <property type="term" value="F:RNA endonuclease activity"/>
    <property type="evidence" value="ECO:0007669"/>
    <property type="project" value="TreeGrafter"/>
</dbReference>
<evidence type="ECO:0000313" key="5">
    <source>
        <dbReference type="Proteomes" id="UP000051673"/>
    </source>
</evidence>
<comment type="caution">
    <text evidence="4">The sequence shown here is derived from an EMBL/GenBank/DDBJ whole genome shotgun (WGS) entry which is preliminary data.</text>
</comment>
<dbReference type="Pfam" id="PF02452">
    <property type="entry name" value="PemK_toxin"/>
    <property type="match status" value="1"/>
</dbReference>
<evidence type="ECO:0000256" key="1">
    <source>
        <dbReference type="ARBA" id="ARBA00007521"/>
    </source>
</evidence>
<dbReference type="PANTHER" id="PTHR33988:SF2">
    <property type="entry name" value="ENDORIBONUCLEASE MAZF"/>
    <property type="match status" value="1"/>
</dbReference>
<dbReference type="InterPro" id="IPR003477">
    <property type="entry name" value="PemK-like"/>
</dbReference>
<dbReference type="OrthoDB" id="9808744at2"/>
<organism evidence="4 5">
    <name type="scientific">Weissella minor</name>
    <dbReference type="NCBI Taxonomy" id="1620"/>
    <lineage>
        <taxon>Bacteria</taxon>
        <taxon>Bacillati</taxon>
        <taxon>Bacillota</taxon>
        <taxon>Bacilli</taxon>
        <taxon>Lactobacillales</taxon>
        <taxon>Lactobacillaceae</taxon>
        <taxon>Weissella</taxon>
    </lineage>
</organism>
<comment type="similarity">
    <text evidence="1 3">Belongs to the PemK/MazF family.</text>
</comment>
<keyword evidence="2" id="KW-1277">Toxin-antitoxin system</keyword>
<sequence length="120" mass="12960">MGKHVEIKRGDIFFAELSPFVGSEQGGQRPVVIVQNDVGNHHAPTVIVVPITAQIDKPKLPTHVGLPATIENTGINKDSVLLGEQVRTIDKRRLQDKIGEIPQAIMTDVNQALVISLGLA</sequence>
<evidence type="ECO:0000256" key="3">
    <source>
        <dbReference type="PIRNR" id="PIRNR033490"/>
    </source>
</evidence>
<dbReference type="GO" id="GO:0016787">
    <property type="term" value="F:hydrolase activity"/>
    <property type="evidence" value="ECO:0007669"/>
    <property type="project" value="UniProtKB-KW"/>
</dbReference>
<dbReference type="RefSeq" id="WP_057786921.1">
    <property type="nucleotide sequence ID" value="NZ_CBDALJ010000023.1"/>
</dbReference>
<dbReference type="PATRIC" id="fig|1620.3.peg.1756"/>
<keyword evidence="3" id="KW-0378">Hydrolase</keyword>
<keyword evidence="5" id="KW-1185">Reference proteome</keyword>
<dbReference type="Proteomes" id="UP000051673">
    <property type="component" value="Unassembled WGS sequence"/>
</dbReference>